<dbReference type="AlphaFoldDB" id="A0A494TIS8"/>
<organism evidence="2 3">
    <name type="scientific">Sphingomonas paeninsulae</name>
    <dbReference type="NCBI Taxonomy" id="2319844"/>
    <lineage>
        <taxon>Bacteria</taxon>
        <taxon>Pseudomonadati</taxon>
        <taxon>Pseudomonadota</taxon>
        <taxon>Alphaproteobacteria</taxon>
        <taxon>Sphingomonadales</taxon>
        <taxon>Sphingomonadaceae</taxon>
        <taxon>Sphingomonas</taxon>
    </lineage>
</organism>
<gene>
    <name evidence="2" type="ORF">D3Y57_04815</name>
</gene>
<accession>A0A494TIS8</accession>
<name>A0A494TIS8_SPHPE</name>
<evidence type="ECO:0000313" key="2">
    <source>
        <dbReference type="EMBL" id="AYJ85338.1"/>
    </source>
</evidence>
<dbReference type="Proteomes" id="UP000276254">
    <property type="component" value="Plasmid unnamed1"/>
</dbReference>
<evidence type="ECO:0000259" key="1">
    <source>
        <dbReference type="Pfam" id="PF09836"/>
    </source>
</evidence>
<proteinExistence type="predicted"/>
<dbReference type="Pfam" id="PF09836">
    <property type="entry name" value="DUF2063"/>
    <property type="match status" value="1"/>
</dbReference>
<sequence>MSLLTLQRDFHRSLVDTVTPDDGGLAIYQNAYRVQLSDCLAETFARTLAWIGGEAFADAARNQIERTPPDGWTLGDYGAGFDATLATLYPDDPEIAELAQIEWMLSRAFESENADAIVSNAISSIHWETATLTFVPSLRTTPTLTNASAILVALATDEQPPAAEMLPAPATTLVWRQEFTPCFRTIETTEHEAIKMMAAGADFATLCEMLVEARGETEGLMLAGTMLGQWFADGLVYNADTKDFPCA</sequence>
<feature type="domain" description="Putative DNA-binding" evidence="1">
    <location>
        <begin position="6"/>
        <end position="82"/>
    </location>
</feature>
<dbReference type="InterPro" id="IPR018640">
    <property type="entry name" value="DUF2063"/>
</dbReference>
<protein>
    <submittedName>
        <fullName evidence="2">DUF2063 domain-containing protein</fullName>
    </submittedName>
</protein>
<dbReference type="KEGG" id="spha:D3Y57_04815"/>
<dbReference type="EMBL" id="CP032828">
    <property type="protein sequence ID" value="AYJ85338.1"/>
    <property type="molecule type" value="Genomic_DNA"/>
</dbReference>
<keyword evidence="3" id="KW-1185">Reference proteome</keyword>
<geneLocation type="plasmid" evidence="2">
    <name>unnamed1</name>
</geneLocation>
<reference evidence="2 3" key="1">
    <citation type="submission" date="2018-09" db="EMBL/GenBank/DDBJ databases">
        <title>Sphingomonas peninsula sp. nov., isolated from fildes peninsula, Antarctic soil.</title>
        <authorList>
            <person name="Yingchao G."/>
        </authorList>
    </citation>
    <scope>NUCLEOTIDE SEQUENCE [LARGE SCALE GENOMIC DNA]</scope>
    <source>
        <strain evidence="2 3">YZ-8</strain>
        <plasmid evidence="2 3">unnamed1</plasmid>
    </source>
</reference>
<dbReference type="OrthoDB" id="343356at2"/>
<keyword evidence="2" id="KW-0614">Plasmid</keyword>
<dbReference type="RefSeq" id="WP_121151836.1">
    <property type="nucleotide sequence ID" value="NZ_CP032828.1"/>
</dbReference>
<evidence type="ECO:0000313" key="3">
    <source>
        <dbReference type="Proteomes" id="UP000276254"/>
    </source>
</evidence>